<proteinExistence type="predicted"/>
<gene>
    <name evidence="2" type="ORF">MOV08_38865</name>
</gene>
<dbReference type="EMBL" id="CP095749">
    <property type="protein sequence ID" value="WEB44662.1"/>
    <property type="molecule type" value="Genomic_DNA"/>
</dbReference>
<keyword evidence="3" id="KW-1185">Reference proteome</keyword>
<accession>A0ABY8AI64</accession>
<dbReference type="Proteomes" id="UP001218629">
    <property type="component" value="Chromosome"/>
</dbReference>
<reference evidence="2 3" key="1">
    <citation type="submission" date="2022-03" db="EMBL/GenBank/DDBJ databases">
        <title>Streptomyces yunnanensis P86,complete genome.</title>
        <authorList>
            <person name="Chen S."/>
            <person name="Zhang Q."/>
        </authorList>
    </citation>
    <scope>NUCLEOTIDE SEQUENCE [LARGE SCALE GENOMIC DNA]</scope>
    <source>
        <strain evidence="2 3">P86</strain>
    </source>
</reference>
<evidence type="ECO:0000313" key="3">
    <source>
        <dbReference type="Proteomes" id="UP001218629"/>
    </source>
</evidence>
<evidence type="ECO:0000313" key="2">
    <source>
        <dbReference type="EMBL" id="WEB44662.1"/>
    </source>
</evidence>
<name>A0ABY8AI64_9ACTN</name>
<protein>
    <submittedName>
        <fullName evidence="2">Uncharacterized protein</fullName>
    </submittedName>
</protein>
<sequence>MDLLAPDGQLAAQITAVIENRVATADAVFHRTGVDARQLAALLVALIDLLRQEHPEATALDVQDLCDPVVTEALATAGLHVTERWHQYRLPLWATQPGPSGPTEGAPQRAWPGGTGRKTTEAAPRPGGGGPSV</sequence>
<feature type="region of interest" description="Disordered" evidence="1">
    <location>
        <begin position="93"/>
        <end position="133"/>
    </location>
</feature>
<dbReference type="RefSeq" id="WP_275310841.1">
    <property type="nucleotide sequence ID" value="NZ_CP095749.1"/>
</dbReference>
<evidence type="ECO:0000256" key="1">
    <source>
        <dbReference type="SAM" id="MobiDB-lite"/>
    </source>
</evidence>
<organism evidence="2 3">
    <name type="scientific">Streptomyces yunnanensis</name>
    <dbReference type="NCBI Taxonomy" id="156453"/>
    <lineage>
        <taxon>Bacteria</taxon>
        <taxon>Bacillati</taxon>
        <taxon>Actinomycetota</taxon>
        <taxon>Actinomycetes</taxon>
        <taxon>Kitasatosporales</taxon>
        <taxon>Streptomycetaceae</taxon>
        <taxon>Streptomyces</taxon>
    </lineage>
</organism>